<accession>A0A0F9SAC5</accession>
<gene>
    <name evidence="2" type="ORF">LCGC14_0477710</name>
</gene>
<feature type="transmembrane region" description="Helical" evidence="1">
    <location>
        <begin position="34"/>
        <end position="51"/>
    </location>
</feature>
<feature type="transmembrane region" description="Helical" evidence="1">
    <location>
        <begin position="12"/>
        <end position="28"/>
    </location>
</feature>
<evidence type="ECO:0000313" key="2">
    <source>
        <dbReference type="EMBL" id="KKN65835.1"/>
    </source>
</evidence>
<dbReference type="AlphaFoldDB" id="A0A0F9SAC5"/>
<dbReference type="EMBL" id="LAZR01000515">
    <property type="protein sequence ID" value="KKN65835.1"/>
    <property type="molecule type" value="Genomic_DNA"/>
</dbReference>
<evidence type="ECO:0000256" key="1">
    <source>
        <dbReference type="SAM" id="Phobius"/>
    </source>
</evidence>
<keyword evidence="1" id="KW-1133">Transmembrane helix</keyword>
<organism evidence="2">
    <name type="scientific">marine sediment metagenome</name>
    <dbReference type="NCBI Taxonomy" id="412755"/>
    <lineage>
        <taxon>unclassified sequences</taxon>
        <taxon>metagenomes</taxon>
        <taxon>ecological metagenomes</taxon>
    </lineage>
</organism>
<protein>
    <submittedName>
        <fullName evidence="2">Uncharacterized protein</fullName>
    </submittedName>
</protein>
<sequence length="57" mass="6978">MNEYIKYFKENFLWLSLILIIFLSYLFNPIGYNNAFYITWYILAAIGWEVSKCNRKK</sequence>
<reference evidence="2" key="1">
    <citation type="journal article" date="2015" name="Nature">
        <title>Complex archaea that bridge the gap between prokaryotes and eukaryotes.</title>
        <authorList>
            <person name="Spang A."/>
            <person name="Saw J.H."/>
            <person name="Jorgensen S.L."/>
            <person name="Zaremba-Niedzwiedzka K."/>
            <person name="Martijn J."/>
            <person name="Lind A.E."/>
            <person name="van Eijk R."/>
            <person name="Schleper C."/>
            <person name="Guy L."/>
            <person name="Ettema T.J."/>
        </authorList>
    </citation>
    <scope>NUCLEOTIDE SEQUENCE</scope>
</reference>
<proteinExistence type="predicted"/>
<keyword evidence="1" id="KW-0472">Membrane</keyword>
<keyword evidence="1" id="KW-0812">Transmembrane</keyword>
<name>A0A0F9SAC5_9ZZZZ</name>
<comment type="caution">
    <text evidence="2">The sequence shown here is derived from an EMBL/GenBank/DDBJ whole genome shotgun (WGS) entry which is preliminary data.</text>
</comment>